<keyword evidence="2" id="KW-0472">Membrane</keyword>
<evidence type="ECO:0000256" key="2">
    <source>
        <dbReference type="SAM" id="Phobius"/>
    </source>
</evidence>
<keyword evidence="2" id="KW-1133">Transmembrane helix</keyword>
<protein>
    <recommendedName>
        <fullName evidence="5">Transmembrane protein</fullName>
    </recommendedName>
</protein>
<feature type="region of interest" description="Disordered" evidence="1">
    <location>
        <begin position="194"/>
        <end position="223"/>
    </location>
</feature>
<feature type="compositionally biased region" description="Basic and acidic residues" evidence="1">
    <location>
        <begin position="72"/>
        <end position="85"/>
    </location>
</feature>
<gene>
    <name evidence="3" type="ORF">CYNAS_LOCUS3877</name>
</gene>
<reference evidence="3" key="1">
    <citation type="submission" date="2023-07" db="EMBL/GenBank/DDBJ databases">
        <authorList>
            <consortium name="CYATHOMIX"/>
        </authorList>
    </citation>
    <scope>NUCLEOTIDE SEQUENCE</scope>
    <source>
        <strain evidence="3">N/A</strain>
    </source>
</reference>
<feature type="transmembrane region" description="Helical" evidence="2">
    <location>
        <begin position="170"/>
        <end position="189"/>
    </location>
</feature>
<feature type="region of interest" description="Disordered" evidence="1">
    <location>
        <begin position="126"/>
        <end position="156"/>
    </location>
</feature>
<keyword evidence="4" id="KW-1185">Reference proteome</keyword>
<feature type="compositionally biased region" description="Basic and acidic residues" evidence="1">
    <location>
        <begin position="95"/>
        <end position="111"/>
    </location>
</feature>
<feature type="compositionally biased region" description="Low complexity" evidence="1">
    <location>
        <begin position="129"/>
        <end position="141"/>
    </location>
</feature>
<sequence>MALRLILDILPKQVSRRWCNAAIIRTYSNEKPFKSLLAEHRVASPFAHPTYTKMRPLAADSLKYLSVTQSDPSKRKDDALKKAKSESFPMSTSKSMEEVKPEPNKEQQESERLSAIEELGLLKGALAQGSKSSSGSEGPKGTSDERTFDEDAEKEKRCKRLERNTRIRRIILFGSSVAGLVAFCSYYGFLHTTPRTGQPPDPLRMRESLGRRPSQESDASTASKWSPLIPFWARSAIPGKKSVAKRARLGEEEQNLVREATDSIKKHLEKLKKTDKFALWSLCGKLTVK</sequence>
<evidence type="ECO:0000313" key="3">
    <source>
        <dbReference type="EMBL" id="CAJ0591894.1"/>
    </source>
</evidence>
<name>A0AA36GGV6_CYLNA</name>
<feature type="region of interest" description="Disordered" evidence="1">
    <location>
        <begin position="68"/>
        <end position="111"/>
    </location>
</feature>
<dbReference type="AlphaFoldDB" id="A0AA36GGV6"/>
<proteinExistence type="predicted"/>
<accession>A0AA36GGV6</accession>
<dbReference type="Proteomes" id="UP001176961">
    <property type="component" value="Unassembled WGS sequence"/>
</dbReference>
<organism evidence="3 4">
    <name type="scientific">Cylicocyclus nassatus</name>
    <name type="common">Nematode worm</name>
    <dbReference type="NCBI Taxonomy" id="53992"/>
    <lineage>
        <taxon>Eukaryota</taxon>
        <taxon>Metazoa</taxon>
        <taxon>Ecdysozoa</taxon>
        <taxon>Nematoda</taxon>
        <taxon>Chromadorea</taxon>
        <taxon>Rhabditida</taxon>
        <taxon>Rhabditina</taxon>
        <taxon>Rhabditomorpha</taxon>
        <taxon>Strongyloidea</taxon>
        <taxon>Strongylidae</taxon>
        <taxon>Cylicocyclus</taxon>
    </lineage>
</organism>
<feature type="compositionally biased region" description="Basic and acidic residues" evidence="1">
    <location>
        <begin position="203"/>
        <end position="215"/>
    </location>
</feature>
<evidence type="ECO:0000256" key="1">
    <source>
        <dbReference type="SAM" id="MobiDB-lite"/>
    </source>
</evidence>
<comment type="caution">
    <text evidence="3">The sequence shown here is derived from an EMBL/GenBank/DDBJ whole genome shotgun (WGS) entry which is preliminary data.</text>
</comment>
<evidence type="ECO:0008006" key="5">
    <source>
        <dbReference type="Google" id="ProtNLM"/>
    </source>
</evidence>
<dbReference type="EMBL" id="CATQJL010000001">
    <property type="protein sequence ID" value="CAJ0591894.1"/>
    <property type="molecule type" value="Genomic_DNA"/>
</dbReference>
<keyword evidence="2" id="KW-0812">Transmembrane</keyword>
<evidence type="ECO:0000313" key="4">
    <source>
        <dbReference type="Proteomes" id="UP001176961"/>
    </source>
</evidence>